<dbReference type="Proteomes" id="UP000253046">
    <property type="component" value="Unassembled WGS sequence"/>
</dbReference>
<evidence type="ECO:0000313" key="1">
    <source>
        <dbReference type="EMBL" id="RBP58785.1"/>
    </source>
</evidence>
<comment type="caution">
    <text evidence="1">The sequence shown here is derived from an EMBL/GenBank/DDBJ whole genome shotgun (WGS) entry which is preliminary data.</text>
</comment>
<gene>
    <name evidence="1" type="ORF">DES54_14622</name>
</gene>
<evidence type="ECO:0000313" key="2">
    <source>
        <dbReference type="Proteomes" id="UP000253046"/>
    </source>
</evidence>
<dbReference type="Gene3D" id="2.30.110.20">
    <property type="entry name" value="Hcp1-like"/>
    <property type="match status" value="1"/>
</dbReference>
<protein>
    <submittedName>
        <fullName evidence="1">Type VI secretion system Hcp family effector</fullName>
    </submittedName>
</protein>
<reference evidence="1 2" key="1">
    <citation type="submission" date="2018-06" db="EMBL/GenBank/DDBJ databases">
        <title>Genomic Encyclopedia of Type Strains, Phase IV (KMG-IV): sequencing the most valuable type-strain genomes for metagenomic binning, comparative biology and taxonomic classification.</title>
        <authorList>
            <person name="Goeker M."/>
        </authorList>
    </citation>
    <scope>NUCLEOTIDE SEQUENCE [LARGE SCALE GENOMIC DNA]</scope>
    <source>
        <strain evidence="1 2">DSM 30166</strain>
    </source>
</reference>
<name>A0A366HY68_9GAMM</name>
<organism evidence="1 2">
    <name type="scientific">Brenneria salicis ATCC 15712 = DSM 30166</name>
    <dbReference type="NCBI Taxonomy" id="714314"/>
    <lineage>
        <taxon>Bacteria</taxon>
        <taxon>Pseudomonadati</taxon>
        <taxon>Pseudomonadota</taxon>
        <taxon>Gammaproteobacteria</taxon>
        <taxon>Enterobacterales</taxon>
        <taxon>Pectobacteriaceae</taxon>
        <taxon>Brenneria</taxon>
    </lineage>
</organism>
<proteinExistence type="predicted"/>
<dbReference type="InterPro" id="IPR036624">
    <property type="entry name" value="Hcp1-lik_sf"/>
</dbReference>
<dbReference type="AlphaFoldDB" id="A0A366HY68"/>
<keyword evidence="2" id="KW-1185">Reference proteome</keyword>
<dbReference type="EMBL" id="QNRY01000046">
    <property type="protein sequence ID" value="RBP58785.1"/>
    <property type="molecule type" value="Genomic_DNA"/>
</dbReference>
<sequence length="56" mass="6251">MANYTYMTIESKSQELISESGSTTESIGNRDHANHTVQITILAFNHMMNNDGHTHA</sequence>
<accession>A0A366HY68</accession>